<feature type="region of interest" description="Disordered" evidence="1">
    <location>
        <begin position="112"/>
        <end position="145"/>
    </location>
</feature>
<evidence type="ECO:0000313" key="2">
    <source>
        <dbReference type="EMBL" id="KAI0525055.1"/>
    </source>
</evidence>
<dbReference type="OrthoDB" id="747498at2759"/>
<organism evidence="2 3">
    <name type="scientific">Dendrobium nobile</name>
    <name type="common">Orchid</name>
    <dbReference type="NCBI Taxonomy" id="94219"/>
    <lineage>
        <taxon>Eukaryota</taxon>
        <taxon>Viridiplantae</taxon>
        <taxon>Streptophyta</taxon>
        <taxon>Embryophyta</taxon>
        <taxon>Tracheophyta</taxon>
        <taxon>Spermatophyta</taxon>
        <taxon>Magnoliopsida</taxon>
        <taxon>Liliopsida</taxon>
        <taxon>Asparagales</taxon>
        <taxon>Orchidaceae</taxon>
        <taxon>Epidendroideae</taxon>
        <taxon>Malaxideae</taxon>
        <taxon>Dendrobiinae</taxon>
        <taxon>Dendrobium</taxon>
    </lineage>
</organism>
<dbReference type="EMBL" id="JAGYWB010000004">
    <property type="protein sequence ID" value="KAI0525055.1"/>
    <property type="molecule type" value="Genomic_DNA"/>
</dbReference>
<keyword evidence="3" id="KW-1185">Reference proteome</keyword>
<dbReference type="AlphaFoldDB" id="A0A8T3C5J5"/>
<dbReference type="PANTHER" id="PTHR33413">
    <property type="entry name" value="EXPRESSED PROTEIN"/>
    <property type="match status" value="1"/>
</dbReference>
<dbReference type="Proteomes" id="UP000829196">
    <property type="component" value="Unassembled WGS sequence"/>
</dbReference>
<gene>
    <name evidence="2" type="ORF">KFK09_004445</name>
</gene>
<feature type="compositionally biased region" description="Basic and acidic residues" evidence="1">
    <location>
        <begin position="113"/>
        <end position="126"/>
    </location>
</feature>
<name>A0A8T3C5J5_DENNO</name>
<protein>
    <submittedName>
        <fullName evidence="2">Uncharacterized protein</fullName>
    </submittedName>
</protein>
<evidence type="ECO:0000256" key="1">
    <source>
        <dbReference type="SAM" id="MobiDB-lite"/>
    </source>
</evidence>
<dbReference type="InterPro" id="IPR025322">
    <property type="entry name" value="PADRE_dom"/>
</dbReference>
<evidence type="ECO:0000313" key="3">
    <source>
        <dbReference type="Proteomes" id="UP000829196"/>
    </source>
</evidence>
<accession>A0A8T3C5J5</accession>
<sequence length="170" mass="18073">MGNCQAAEAAAVLLQHPSGPSEKFYHSLSASNVMASNPGHYVAVIITSRSNPNSSGSASAAPVKYLKLLRPDDTLHVGYVYRLISFQEVLSVFKSKKKVRLSKLIVGCKDKRKSCESRGGGDRAAESSDSSPPATAAEDDGRQCGVGTVSLLRPSHWRPALESITEVEGS</sequence>
<dbReference type="PANTHER" id="PTHR33413:SF1">
    <property type="entry name" value="EXPRESSED PROTEIN"/>
    <property type="match status" value="1"/>
</dbReference>
<dbReference type="Pfam" id="PF14009">
    <property type="entry name" value="PADRE"/>
    <property type="match status" value="1"/>
</dbReference>
<comment type="caution">
    <text evidence="2">The sequence shown here is derived from an EMBL/GenBank/DDBJ whole genome shotgun (WGS) entry which is preliminary data.</text>
</comment>
<reference evidence="2" key="1">
    <citation type="journal article" date="2022" name="Front. Genet.">
        <title>Chromosome-Scale Assembly of the Dendrobium nobile Genome Provides Insights Into the Molecular Mechanism of the Biosynthesis of the Medicinal Active Ingredient of Dendrobium.</title>
        <authorList>
            <person name="Xu Q."/>
            <person name="Niu S.-C."/>
            <person name="Li K.-L."/>
            <person name="Zheng P.-J."/>
            <person name="Zhang X.-J."/>
            <person name="Jia Y."/>
            <person name="Liu Y."/>
            <person name="Niu Y.-X."/>
            <person name="Yu L.-H."/>
            <person name="Chen D.-F."/>
            <person name="Zhang G.-Q."/>
        </authorList>
    </citation>
    <scope>NUCLEOTIDE SEQUENCE</scope>
    <source>
        <tissue evidence="2">Leaf</tissue>
    </source>
</reference>
<proteinExistence type="predicted"/>